<gene>
    <name evidence="5" type="ORF">Aple_033680</name>
</gene>
<dbReference type="GO" id="GO:0003723">
    <property type="term" value="F:RNA binding"/>
    <property type="evidence" value="ECO:0007669"/>
    <property type="project" value="InterPro"/>
</dbReference>
<evidence type="ECO:0000259" key="4">
    <source>
        <dbReference type="PROSITE" id="PS50988"/>
    </source>
</evidence>
<dbReference type="AlphaFoldDB" id="A0A5M3XI80"/>
<proteinExistence type="predicted"/>
<accession>A0A5M3XI80</accession>
<evidence type="ECO:0000313" key="5">
    <source>
        <dbReference type="EMBL" id="GES20472.1"/>
    </source>
</evidence>
<feature type="domain" description="TROVE" evidence="4">
    <location>
        <begin position="1"/>
        <end position="330"/>
    </location>
</feature>
<keyword evidence="6" id="KW-1185">Reference proteome</keyword>
<dbReference type="EMBL" id="BLAF01000017">
    <property type="protein sequence ID" value="GES20472.1"/>
    <property type="molecule type" value="Genomic_DNA"/>
</dbReference>
<dbReference type="GO" id="GO:0005737">
    <property type="term" value="C:cytoplasm"/>
    <property type="evidence" value="ECO:0007669"/>
    <property type="project" value="UniProtKB-SubCell"/>
</dbReference>
<evidence type="ECO:0000256" key="2">
    <source>
        <dbReference type="ARBA" id="ARBA00022490"/>
    </source>
</evidence>
<dbReference type="GO" id="GO:0046872">
    <property type="term" value="F:metal ion binding"/>
    <property type="evidence" value="ECO:0007669"/>
    <property type="project" value="UniProtKB-KW"/>
</dbReference>
<comment type="caution">
    <text evidence="5">The sequence shown here is derived from an EMBL/GenBank/DDBJ whole genome shotgun (WGS) entry which is preliminary data.</text>
</comment>
<protein>
    <submittedName>
        <fullName evidence="5">RNA-binding protein</fullName>
    </submittedName>
</protein>
<evidence type="ECO:0000256" key="1">
    <source>
        <dbReference type="ARBA" id="ARBA00004496"/>
    </source>
</evidence>
<evidence type="ECO:0000313" key="6">
    <source>
        <dbReference type="Proteomes" id="UP000377595"/>
    </source>
</evidence>
<dbReference type="Proteomes" id="UP000377595">
    <property type="component" value="Unassembled WGS sequence"/>
</dbReference>
<dbReference type="GO" id="GO:1990904">
    <property type="term" value="C:ribonucleoprotein complex"/>
    <property type="evidence" value="ECO:0007669"/>
    <property type="project" value="TreeGrafter"/>
</dbReference>
<sequence length="460" mass="49654">MTTPQSSRPRAVEATKKELFLLVARALTDEEAQHPGDRFAALVHELALADDDWLQRLADWTRAQPVLRRTRLAITVGSAHVRLEATLRSATETRRLISEALVRADEPGELLAYAADRYGRSIPKPIKAGVAKAAERLYDEHALATYDTADAPMRFSEVIDLTHAKPVGQAQREVFQHAAQRLRLGSHPVPEALTTLRARAQLQALPAEQRVRTLDGLDAADMLAKAAMTWQQMSAWLNGEMTDKVWATVLPSMSYRQRLAHLRDFETAGLAGEVADWACAELAEEGSVARGRAMPVEILAAYRSVPASRWSWALEQALSHSLAQVPALSGRTLILVDRSAAMASRADAAAVFAAALALRSPSVELVEFGPATRPVTAAASVLATVDRFSATGGAQTVAQAVPAYVEGHDRIIVLTHPGAAVEAVQAVTAPGHEHVISQINDGWFAAIPAIESARTGAWPF</sequence>
<evidence type="ECO:0000256" key="3">
    <source>
        <dbReference type="ARBA" id="ARBA00022723"/>
    </source>
</evidence>
<dbReference type="InterPro" id="IPR040322">
    <property type="entry name" value="TROVE2"/>
</dbReference>
<dbReference type="InterPro" id="IPR037214">
    <property type="entry name" value="TROVE_dom_sf"/>
</dbReference>
<dbReference type="RefSeq" id="WP_344317462.1">
    <property type="nucleotide sequence ID" value="NZ_BAAAHM010000025.1"/>
</dbReference>
<dbReference type="PROSITE" id="PS50988">
    <property type="entry name" value="TROVE"/>
    <property type="match status" value="1"/>
</dbReference>
<dbReference type="PANTHER" id="PTHR14202">
    <property type="entry name" value="60 KDA RIBONUCLEOPROTEIN SSA/RO"/>
    <property type="match status" value="1"/>
</dbReference>
<dbReference type="InterPro" id="IPR008858">
    <property type="entry name" value="TROVE_dom"/>
</dbReference>
<dbReference type="PANTHER" id="PTHR14202:SF0">
    <property type="entry name" value="RNA-BINDING PROTEIN RO60"/>
    <property type="match status" value="1"/>
</dbReference>
<dbReference type="SUPFAM" id="SSF140864">
    <property type="entry name" value="TROVE domain-like"/>
    <property type="match status" value="1"/>
</dbReference>
<comment type="subcellular location">
    <subcellularLocation>
        <location evidence="1">Cytoplasm</location>
    </subcellularLocation>
</comment>
<keyword evidence="2" id="KW-0963">Cytoplasm</keyword>
<reference evidence="5 6" key="1">
    <citation type="submission" date="2019-10" db="EMBL/GenBank/DDBJ databases">
        <title>Whole genome shotgun sequence of Acrocarpospora pleiomorpha NBRC 16267.</title>
        <authorList>
            <person name="Ichikawa N."/>
            <person name="Kimura A."/>
            <person name="Kitahashi Y."/>
            <person name="Komaki H."/>
            <person name="Oguchi A."/>
        </authorList>
    </citation>
    <scope>NUCLEOTIDE SEQUENCE [LARGE SCALE GENOMIC DNA]</scope>
    <source>
        <strain evidence="5 6">NBRC 16267</strain>
    </source>
</reference>
<name>A0A5M3XI80_9ACTN</name>
<organism evidence="5 6">
    <name type="scientific">Acrocarpospora pleiomorpha</name>
    <dbReference type="NCBI Taxonomy" id="90975"/>
    <lineage>
        <taxon>Bacteria</taxon>
        <taxon>Bacillati</taxon>
        <taxon>Actinomycetota</taxon>
        <taxon>Actinomycetes</taxon>
        <taxon>Streptosporangiales</taxon>
        <taxon>Streptosporangiaceae</taxon>
        <taxon>Acrocarpospora</taxon>
    </lineage>
</organism>
<keyword evidence="3" id="KW-0479">Metal-binding</keyword>